<comment type="function">
    <text evidence="1 5">Assembles around the rod to form the L-ring and probably protects the motor/basal body from shearing forces during rotation.</text>
</comment>
<dbReference type="GO" id="GO:0005198">
    <property type="term" value="F:structural molecule activity"/>
    <property type="evidence" value="ECO:0007669"/>
    <property type="project" value="InterPro"/>
</dbReference>
<evidence type="ECO:0000256" key="2">
    <source>
        <dbReference type="ARBA" id="ARBA00004117"/>
    </source>
</evidence>
<protein>
    <recommendedName>
        <fullName evidence="5">Flagellar P-ring protein</fullName>
    </recommendedName>
    <alternativeName>
        <fullName evidence="5">Basal body P-ring protein</fullName>
    </alternativeName>
</protein>
<evidence type="ECO:0000256" key="1">
    <source>
        <dbReference type="ARBA" id="ARBA00002591"/>
    </source>
</evidence>
<dbReference type="GO" id="GO:0030288">
    <property type="term" value="C:outer membrane-bounded periplasmic space"/>
    <property type="evidence" value="ECO:0007669"/>
    <property type="project" value="InterPro"/>
</dbReference>
<evidence type="ECO:0000313" key="7">
    <source>
        <dbReference type="Proteomes" id="UP000886748"/>
    </source>
</evidence>
<dbReference type="InterPro" id="IPR001782">
    <property type="entry name" value="Flag_FlgI"/>
</dbReference>
<keyword evidence="6" id="KW-0969">Cilium</keyword>
<evidence type="ECO:0000256" key="5">
    <source>
        <dbReference type="HAMAP-Rule" id="MF_00416"/>
    </source>
</evidence>
<dbReference type="AlphaFoldDB" id="A0A9D1SQW1"/>
<evidence type="ECO:0000313" key="6">
    <source>
        <dbReference type="EMBL" id="HIU92080.1"/>
    </source>
</evidence>
<dbReference type="NCBIfam" id="NF003676">
    <property type="entry name" value="PRK05303.1"/>
    <property type="match status" value="1"/>
</dbReference>
<dbReference type="PRINTS" id="PR01010">
    <property type="entry name" value="FLGPRINGFLGI"/>
</dbReference>
<keyword evidence="3" id="KW-0732">Signal</keyword>
<organism evidence="6 7">
    <name type="scientific">Candidatus Limenecus avicola</name>
    <dbReference type="NCBI Taxonomy" id="2840847"/>
    <lineage>
        <taxon>Bacteria</taxon>
        <taxon>Bacillati</taxon>
        <taxon>Bacillota</taxon>
        <taxon>Clostridia</taxon>
        <taxon>Eubacteriales</taxon>
        <taxon>Clostridiaceae</taxon>
        <taxon>Clostridiaceae incertae sedis</taxon>
        <taxon>Candidatus Limenecus</taxon>
    </lineage>
</organism>
<evidence type="ECO:0000256" key="4">
    <source>
        <dbReference type="ARBA" id="ARBA00023143"/>
    </source>
</evidence>
<comment type="similarity">
    <text evidence="5">Belongs to the FlgI family.</text>
</comment>
<accession>A0A9D1SQW1</accession>
<reference evidence="6" key="1">
    <citation type="submission" date="2020-10" db="EMBL/GenBank/DDBJ databases">
        <authorList>
            <person name="Gilroy R."/>
        </authorList>
    </citation>
    <scope>NUCLEOTIDE SEQUENCE</scope>
    <source>
        <strain evidence="6">CHK154-7741</strain>
    </source>
</reference>
<dbReference type="GO" id="GO:0009428">
    <property type="term" value="C:bacterial-type flagellum basal body, distal rod, P ring"/>
    <property type="evidence" value="ECO:0007669"/>
    <property type="project" value="InterPro"/>
</dbReference>
<evidence type="ECO:0000256" key="3">
    <source>
        <dbReference type="ARBA" id="ARBA00022729"/>
    </source>
</evidence>
<proteinExistence type="inferred from homology"/>
<comment type="subunit">
    <text evidence="5">The basal body constitutes a major portion of the flagellar organelle and consists of four rings (L,P,S, and M) mounted on a central rod.</text>
</comment>
<dbReference type="Pfam" id="PF02119">
    <property type="entry name" value="FlgI"/>
    <property type="match status" value="1"/>
</dbReference>
<sequence length="367" mass="38230">MKRILKLILVITMITGMVTTDAMSTMVRIKDIAHVKGVRNNQLVGYGVVVGLPGTGDNSRSTQITNQMLLQNLGTVIEQSNYIQKGSSAAVLVTATVPPFAKNGDQIDLTVSTMADAKSLEGGVLVQTQLRAPNGEIVAIGQGPVSVGGISKDSNGSSTRTAITTTGRIPRGGIVERDINTQIGDENTLTLILDKSDYTMATRVASAISKNVTAAKAVDGGSIRVAIPAKFNDDRISFLSILENMTIDAARDKARVVVNERTGTVVIGSEVKLLPAAVAHGNITVTVQTTNQVSQPEPFAGGTTTAFANSAVSVNKGGGSLVTMPANSTLNDLVRALNAIGVAPIDLISIMQALREAGSLQAEIQVI</sequence>
<keyword evidence="4 5" id="KW-0975">Bacterial flagellum</keyword>
<comment type="subcellular location">
    <subcellularLocation>
        <location evidence="2 5">Bacterial flagellum basal body</location>
    </subcellularLocation>
</comment>
<dbReference type="EMBL" id="DVOD01000020">
    <property type="protein sequence ID" value="HIU92080.1"/>
    <property type="molecule type" value="Genomic_DNA"/>
</dbReference>
<dbReference type="PANTHER" id="PTHR30381">
    <property type="entry name" value="FLAGELLAR P-RING PERIPLASMIC PROTEIN FLGI"/>
    <property type="match status" value="1"/>
</dbReference>
<dbReference type="HAMAP" id="MF_00416">
    <property type="entry name" value="FlgI"/>
    <property type="match status" value="1"/>
</dbReference>
<reference evidence="6" key="2">
    <citation type="journal article" date="2021" name="PeerJ">
        <title>Extensive microbial diversity within the chicken gut microbiome revealed by metagenomics and culture.</title>
        <authorList>
            <person name="Gilroy R."/>
            <person name="Ravi A."/>
            <person name="Getino M."/>
            <person name="Pursley I."/>
            <person name="Horton D.L."/>
            <person name="Alikhan N.F."/>
            <person name="Baker D."/>
            <person name="Gharbi K."/>
            <person name="Hall N."/>
            <person name="Watson M."/>
            <person name="Adriaenssens E.M."/>
            <person name="Foster-Nyarko E."/>
            <person name="Jarju S."/>
            <person name="Secka A."/>
            <person name="Antonio M."/>
            <person name="Oren A."/>
            <person name="Chaudhuri R.R."/>
            <person name="La Ragione R."/>
            <person name="Hildebrand F."/>
            <person name="Pallen M.J."/>
        </authorList>
    </citation>
    <scope>NUCLEOTIDE SEQUENCE</scope>
    <source>
        <strain evidence="6">CHK154-7741</strain>
    </source>
</reference>
<dbReference type="Proteomes" id="UP000886748">
    <property type="component" value="Unassembled WGS sequence"/>
</dbReference>
<name>A0A9D1SQW1_9CLOT</name>
<keyword evidence="6" id="KW-0282">Flagellum</keyword>
<dbReference type="GO" id="GO:0071973">
    <property type="term" value="P:bacterial-type flagellum-dependent cell motility"/>
    <property type="evidence" value="ECO:0007669"/>
    <property type="project" value="InterPro"/>
</dbReference>
<dbReference type="PANTHER" id="PTHR30381:SF0">
    <property type="entry name" value="FLAGELLAR P-RING PROTEIN"/>
    <property type="match status" value="1"/>
</dbReference>
<comment type="caution">
    <text evidence="6">The sequence shown here is derived from an EMBL/GenBank/DDBJ whole genome shotgun (WGS) entry which is preliminary data.</text>
</comment>
<keyword evidence="6" id="KW-0966">Cell projection</keyword>
<gene>
    <name evidence="5" type="primary">flgI</name>
    <name evidence="6" type="ORF">IAD26_02975</name>
</gene>